<proteinExistence type="predicted"/>
<reference evidence="3" key="3">
    <citation type="submission" date="2016-03" db="UniProtKB">
        <authorList>
            <consortium name="EnsemblProtists"/>
        </authorList>
    </citation>
    <scope>IDENTIFICATION</scope>
</reference>
<reference evidence="2 4" key="1">
    <citation type="journal article" date="2012" name="Nature">
        <title>Algal genomes reveal evolutionary mosaicism and the fate of nucleomorphs.</title>
        <authorList>
            <consortium name="DOE Joint Genome Institute"/>
            <person name="Curtis B.A."/>
            <person name="Tanifuji G."/>
            <person name="Burki F."/>
            <person name="Gruber A."/>
            <person name="Irimia M."/>
            <person name="Maruyama S."/>
            <person name="Arias M.C."/>
            <person name="Ball S.G."/>
            <person name="Gile G.H."/>
            <person name="Hirakawa Y."/>
            <person name="Hopkins J.F."/>
            <person name="Kuo A."/>
            <person name="Rensing S.A."/>
            <person name="Schmutz J."/>
            <person name="Symeonidi A."/>
            <person name="Elias M."/>
            <person name="Eveleigh R.J."/>
            <person name="Herman E.K."/>
            <person name="Klute M.J."/>
            <person name="Nakayama T."/>
            <person name="Obornik M."/>
            <person name="Reyes-Prieto A."/>
            <person name="Armbrust E.V."/>
            <person name="Aves S.J."/>
            <person name="Beiko R.G."/>
            <person name="Coutinho P."/>
            <person name="Dacks J.B."/>
            <person name="Durnford D.G."/>
            <person name="Fast N.M."/>
            <person name="Green B.R."/>
            <person name="Grisdale C.J."/>
            <person name="Hempel F."/>
            <person name="Henrissat B."/>
            <person name="Hoppner M.P."/>
            <person name="Ishida K."/>
            <person name="Kim E."/>
            <person name="Koreny L."/>
            <person name="Kroth P.G."/>
            <person name="Liu Y."/>
            <person name="Malik S.B."/>
            <person name="Maier U.G."/>
            <person name="McRose D."/>
            <person name="Mock T."/>
            <person name="Neilson J.A."/>
            <person name="Onodera N.T."/>
            <person name="Poole A.M."/>
            <person name="Pritham E.J."/>
            <person name="Richards T.A."/>
            <person name="Rocap G."/>
            <person name="Roy S.W."/>
            <person name="Sarai C."/>
            <person name="Schaack S."/>
            <person name="Shirato S."/>
            <person name="Slamovits C.H."/>
            <person name="Spencer D.F."/>
            <person name="Suzuki S."/>
            <person name="Worden A.Z."/>
            <person name="Zauner S."/>
            <person name="Barry K."/>
            <person name="Bell C."/>
            <person name="Bharti A.K."/>
            <person name="Crow J.A."/>
            <person name="Grimwood J."/>
            <person name="Kramer R."/>
            <person name="Lindquist E."/>
            <person name="Lucas S."/>
            <person name="Salamov A."/>
            <person name="McFadden G.I."/>
            <person name="Lane C.E."/>
            <person name="Keeling P.J."/>
            <person name="Gray M.W."/>
            <person name="Grigoriev I.V."/>
            <person name="Archibald J.M."/>
        </authorList>
    </citation>
    <scope>NUCLEOTIDE SEQUENCE</scope>
    <source>
        <strain evidence="2 4">CCMP2712</strain>
    </source>
</reference>
<evidence type="ECO:0000313" key="2">
    <source>
        <dbReference type="EMBL" id="EKX39198.1"/>
    </source>
</evidence>
<dbReference type="PaxDb" id="55529-EKX39198"/>
<feature type="chain" id="PRO_5008770381" evidence="1">
    <location>
        <begin position="21"/>
        <end position="251"/>
    </location>
</feature>
<reference evidence="4" key="2">
    <citation type="submission" date="2012-11" db="EMBL/GenBank/DDBJ databases">
        <authorList>
            <person name="Kuo A."/>
            <person name="Curtis B.A."/>
            <person name="Tanifuji G."/>
            <person name="Burki F."/>
            <person name="Gruber A."/>
            <person name="Irimia M."/>
            <person name="Maruyama S."/>
            <person name="Arias M.C."/>
            <person name="Ball S.G."/>
            <person name="Gile G.H."/>
            <person name="Hirakawa Y."/>
            <person name="Hopkins J.F."/>
            <person name="Rensing S.A."/>
            <person name="Schmutz J."/>
            <person name="Symeonidi A."/>
            <person name="Elias M."/>
            <person name="Eveleigh R.J."/>
            <person name="Herman E.K."/>
            <person name="Klute M.J."/>
            <person name="Nakayama T."/>
            <person name="Obornik M."/>
            <person name="Reyes-Prieto A."/>
            <person name="Armbrust E.V."/>
            <person name="Aves S.J."/>
            <person name="Beiko R.G."/>
            <person name="Coutinho P."/>
            <person name="Dacks J.B."/>
            <person name="Durnford D.G."/>
            <person name="Fast N.M."/>
            <person name="Green B.R."/>
            <person name="Grisdale C."/>
            <person name="Hempe F."/>
            <person name="Henrissat B."/>
            <person name="Hoppner M.P."/>
            <person name="Ishida K.-I."/>
            <person name="Kim E."/>
            <person name="Koreny L."/>
            <person name="Kroth P.G."/>
            <person name="Liu Y."/>
            <person name="Malik S.-B."/>
            <person name="Maier U.G."/>
            <person name="McRose D."/>
            <person name="Mock T."/>
            <person name="Neilson J.A."/>
            <person name="Onodera N.T."/>
            <person name="Poole A.M."/>
            <person name="Pritham E.J."/>
            <person name="Richards T.A."/>
            <person name="Rocap G."/>
            <person name="Roy S.W."/>
            <person name="Sarai C."/>
            <person name="Schaack S."/>
            <person name="Shirato S."/>
            <person name="Slamovits C.H."/>
            <person name="Spencer D.F."/>
            <person name="Suzuki S."/>
            <person name="Worden A.Z."/>
            <person name="Zauner S."/>
            <person name="Barry K."/>
            <person name="Bell C."/>
            <person name="Bharti A.K."/>
            <person name="Crow J.A."/>
            <person name="Grimwood J."/>
            <person name="Kramer R."/>
            <person name="Lindquist E."/>
            <person name="Lucas S."/>
            <person name="Salamov A."/>
            <person name="McFadden G.I."/>
            <person name="Lane C.E."/>
            <person name="Keeling P.J."/>
            <person name="Gray M.W."/>
            <person name="Grigoriev I.V."/>
            <person name="Archibald J.M."/>
        </authorList>
    </citation>
    <scope>NUCLEOTIDE SEQUENCE</scope>
    <source>
        <strain evidence="4">CCMP2712</strain>
    </source>
</reference>
<feature type="signal peptide" evidence="1">
    <location>
        <begin position="1"/>
        <end position="20"/>
    </location>
</feature>
<keyword evidence="1" id="KW-0732">Signal</keyword>
<organism evidence="2">
    <name type="scientific">Guillardia theta (strain CCMP2712)</name>
    <name type="common">Cryptophyte</name>
    <dbReference type="NCBI Taxonomy" id="905079"/>
    <lineage>
        <taxon>Eukaryota</taxon>
        <taxon>Cryptophyceae</taxon>
        <taxon>Pyrenomonadales</taxon>
        <taxon>Geminigeraceae</taxon>
        <taxon>Guillardia</taxon>
    </lineage>
</organism>
<evidence type="ECO:0000313" key="4">
    <source>
        <dbReference type="Proteomes" id="UP000011087"/>
    </source>
</evidence>
<dbReference type="EMBL" id="JH993041">
    <property type="protein sequence ID" value="EKX39198.1"/>
    <property type="molecule type" value="Genomic_DNA"/>
</dbReference>
<dbReference type="RefSeq" id="XP_005826178.1">
    <property type="nucleotide sequence ID" value="XM_005826121.1"/>
</dbReference>
<dbReference type="EnsemblProtists" id="EKX39198">
    <property type="protein sequence ID" value="EKX39198"/>
    <property type="gene ID" value="GUITHDRAFT_154476"/>
</dbReference>
<dbReference type="GeneID" id="17295971"/>
<name>L1ISI0_GUITC</name>
<dbReference type="OrthoDB" id="206761at2759"/>
<dbReference type="AlphaFoldDB" id="L1ISI0"/>
<evidence type="ECO:0000256" key="1">
    <source>
        <dbReference type="SAM" id="SignalP"/>
    </source>
</evidence>
<evidence type="ECO:0000313" key="3">
    <source>
        <dbReference type="EnsemblProtists" id="EKX39198"/>
    </source>
</evidence>
<sequence length="251" mass="26708">MANKATPVLVWLAMAATVSAYQGGGVRWLKTPCLLTHAASHASHASLRPRVPAAAGRGAMSTLRMGRIGGEAEAEEQRTVRRTFLQLGTGVGMILLDAVLPAGAKGPKKTTEDVVTSFGQLVQAQGTIEKADALAQKSDWEGVRSLFKQDEIKNIENLLLDLVNGPVISAEDKKTIGTRKRYGIAADVIYGIDGVLSGIDSLSTPQVQNCSAGSCSGELVEGEEEIKKSFKNLKASLSEILTLCRAYKELK</sequence>
<accession>L1ISI0</accession>
<dbReference type="KEGG" id="gtt:GUITHDRAFT_154476"/>
<gene>
    <name evidence="2" type="ORF">GUITHDRAFT_154476</name>
</gene>
<dbReference type="HOGENOM" id="CLU_1108824_0_0_1"/>
<keyword evidence="4" id="KW-1185">Reference proteome</keyword>
<protein>
    <submittedName>
        <fullName evidence="2 3">Uncharacterized protein</fullName>
    </submittedName>
</protein>
<dbReference type="Proteomes" id="UP000011087">
    <property type="component" value="Unassembled WGS sequence"/>
</dbReference>